<dbReference type="OrthoDB" id="9786220at2"/>
<proteinExistence type="inferred from homology"/>
<feature type="domain" description="Band 7" evidence="5">
    <location>
        <begin position="31"/>
        <end position="210"/>
    </location>
</feature>
<dbReference type="PANTHER" id="PTHR13806:SF46">
    <property type="entry name" value="FLOTILLIN-1-RELATED"/>
    <property type="match status" value="1"/>
</dbReference>
<feature type="domain" description="Flotillin C-terminal" evidence="6">
    <location>
        <begin position="349"/>
        <end position="440"/>
    </location>
</feature>
<dbReference type="InterPro" id="IPR031905">
    <property type="entry name" value="Flotillin_C"/>
</dbReference>
<feature type="transmembrane region" description="Helical" evidence="4">
    <location>
        <begin position="12"/>
        <end position="29"/>
    </location>
</feature>
<dbReference type="AlphaFoldDB" id="A0A4S2DMK2"/>
<evidence type="ECO:0000259" key="6">
    <source>
        <dbReference type="Pfam" id="PF15975"/>
    </source>
</evidence>
<dbReference type="SUPFAM" id="SSF117892">
    <property type="entry name" value="Band 7/SPFH domain"/>
    <property type="match status" value="1"/>
</dbReference>
<dbReference type="InterPro" id="IPR036013">
    <property type="entry name" value="Band_7/SPFH_dom_sf"/>
</dbReference>
<dbReference type="Pfam" id="PF15975">
    <property type="entry name" value="Flot"/>
    <property type="match status" value="1"/>
</dbReference>
<evidence type="ECO:0000256" key="2">
    <source>
        <dbReference type="ARBA" id="ARBA00007161"/>
    </source>
</evidence>
<keyword evidence="4" id="KW-1133">Transmembrane helix</keyword>
<gene>
    <name evidence="7" type="ORF">E5347_01725</name>
</gene>
<keyword evidence="4" id="KW-0812">Transmembrane</keyword>
<evidence type="ECO:0000259" key="5">
    <source>
        <dbReference type="Pfam" id="PF01145"/>
    </source>
</evidence>
<evidence type="ECO:0000313" key="8">
    <source>
        <dbReference type="Proteomes" id="UP000306888"/>
    </source>
</evidence>
<reference evidence="7 8" key="1">
    <citation type="submission" date="2019-04" db="EMBL/GenBank/DDBJ databases">
        <title>Microbes associate with the intestines of laboratory mice.</title>
        <authorList>
            <person name="Navarre W."/>
            <person name="Wong E."/>
            <person name="Huang K."/>
            <person name="Tropini C."/>
            <person name="Ng K."/>
            <person name="Yu B."/>
        </authorList>
    </citation>
    <scope>NUCLEOTIDE SEQUENCE [LARGE SCALE GENOMIC DNA]</scope>
    <source>
        <strain evidence="7 8">NM50_B9-20</strain>
    </source>
</reference>
<dbReference type="PANTHER" id="PTHR13806">
    <property type="entry name" value="FLOTILLIN-RELATED"/>
    <property type="match status" value="1"/>
</dbReference>
<dbReference type="CDD" id="cd03399">
    <property type="entry name" value="SPFH_flotillin"/>
    <property type="match status" value="1"/>
</dbReference>
<protein>
    <submittedName>
        <fullName evidence="7">Flotillin</fullName>
    </submittedName>
</protein>
<keyword evidence="8" id="KW-1185">Reference proteome</keyword>
<organism evidence="7 8">
    <name type="scientific">Clostridium sartagoforme</name>
    <dbReference type="NCBI Taxonomy" id="84031"/>
    <lineage>
        <taxon>Bacteria</taxon>
        <taxon>Bacillati</taxon>
        <taxon>Bacillota</taxon>
        <taxon>Clostridia</taxon>
        <taxon>Eubacteriales</taxon>
        <taxon>Clostridiaceae</taxon>
        <taxon>Clostridium</taxon>
    </lineage>
</organism>
<dbReference type="RefSeq" id="WP_136003971.1">
    <property type="nucleotide sequence ID" value="NZ_SRYR01000001.1"/>
</dbReference>
<evidence type="ECO:0000256" key="3">
    <source>
        <dbReference type="ARBA" id="ARBA00023136"/>
    </source>
</evidence>
<evidence type="ECO:0000313" key="7">
    <source>
        <dbReference type="EMBL" id="TGY43558.1"/>
    </source>
</evidence>
<evidence type="ECO:0000256" key="1">
    <source>
        <dbReference type="ARBA" id="ARBA00004370"/>
    </source>
</evidence>
<comment type="similarity">
    <text evidence="2">Belongs to the band 7/mec-2 family. Flotillin subfamily.</text>
</comment>
<dbReference type="InterPro" id="IPR001107">
    <property type="entry name" value="Band_7"/>
</dbReference>
<sequence length="509" mass="55418">MDNVLSAVMEYLPYIIIALVIIILFLSFWKRVPADKAMVITGLRKRVLLGRGGLMIPLLETSSTISLENISMTTDVSEAPAKQGIFVNIVGTAVVKVRNDAENVLKAVEQFSNGGEKNTVNVIRTIVEQILEGKLRGIVSTLTVEQINEDRSSFEQRIEDDIRNELGSMGLMLISYTILKISTQGGYLENRAKPQIAAAKSEADIAEAERKRDTEIKTAVATREGQKAKLESETEIAQSERDKKIKLESFRAEQDKAKANADVAYKLQEAENNALLAEQQASLAEKEAIVVEKKLIAEVKKPADARKYEVEVAAEAHKIQAIREAEAEAEAIRVKAKAEADAKKLQALAEADAIRARGLAEAEAIKAKGLAEAEAKDKLAEAMAKYGEAAIVEMVVNRLPDVMKEVASPLEQIDKLTVIDNGGSQGASKVSKIVTDVAANGFEVLKDLTGIDLSSALKNFVNKDNLNINPSSIINEVSPNLSEKDIRSKANSANNENAIEITNLEEIDD</sequence>
<dbReference type="GO" id="GO:0002020">
    <property type="term" value="F:protease binding"/>
    <property type="evidence" value="ECO:0007669"/>
    <property type="project" value="TreeGrafter"/>
</dbReference>
<comment type="caution">
    <text evidence="7">The sequence shown here is derived from an EMBL/GenBank/DDBJ whole genome shotgun (WGS) entry which is preliminary data.</text>
</comment>
<keyword evidence="3 4" id="KW-0472">Membrane</keyword>
<comment type="subcellular location">
    <subcellularLocation>
        <location evidence="1">Membrane</location>
    </subcellularLocation>
</comment>
<dbReference type="InterPro" id="IPR027705">
    <property type="entry name" value="Flotillin_fam"/>
</dbReference>
<dbReference type="Proteomes" id="UP000306888">
    <property type="component" value="Unassembled WGS sequence"/>
</dbReference>
<dbReference type="Pfam" id="PF01145">
    <property type="entry name" value="Band_7"/>
    <property type="match status" value="1"/>
</dbReference>
<dbReference type="GO" id="GO:0072659">
    <property type="term" value="P:protein localization to plasma membrane"/>
    <property type="evidence" value="ECO:0007669"/>
    <property type="project" value="TreeGrafter"/>
</dbReference>
<dbReference type="Gene3D" id="3.30.479.30">
    <property type="entry name" value="Band 7 domain"/>
    <property type="match status" value="1"/>
</dbReference>
<dbReference type="GO" id="GO:0005886">
    <property type="term" value="C:plasma membrane"/>
    <property type="evidence" value="ECO:0007669"/>
    <property type="project" value="TreeGrafter"/>
</dbReference>
<accession>A0A4S2DMK2</accession>
<dbReference type="EMBL" id="SRYR01000001">
    <property type="protein sequence ID" value="TGY43558.1"/>
    <property type="molecule type" value="Genomic_DNA"/>
</dbReference>
<evidence type="ECO:0000256" key="4">
    <source>
        <dbReference type="SAM" id="Phobius"/>
    </source>
</evidence>
<name>A0A4S2DMK2_9CLOT</name>